<dbReference type="InterPro" id="IPR032285">
    <property type="entry name" value="Metallophos_N"/>
</dbReference>
<dbReference type="Pfam" id="PF16371">
    <property type="entry name" value="MetallophosN"/>
    <property type="match status" value="1"/>
</dbReference>
<dbReference type="Gene3D" id="3.60.21.10">
    <property type="match status" value="1"/>
</dbReference>
<dbReference type="InterPro" id="IPR008969">
    <property type="entry name" value="CarboxyPept-like_regulatory"/>
</dbReference>
<feature type="domain" description="Calcineurin-like phosphoesterase N-terminal" evidence="3">
    <location>
        <begin position="37"/>
        <end position="112"/>
    </location>
</feature>
<evidence type="ECO:0000259" key="2">
    <source>
        <dbReference type="Pfam" id="PF16370"/>
    </source>
</evidence>
<feature type="domain" description="Calcineurin-like phosphoesterase" evidence="1">
    <location>
        <begin position="168"/>
        <end position="310"/>
    </location>
</feature>
<dbReference type="PANTHER" id="PTHR43143:SF1">
    <property type="entry name" value="SERINE_THREONINE-PROTEIN PHOSPHATASE CPPED1"/>
    <property type="match status" value="1"/>
</dbReference>
<dbReference type="InterPro" id="IPR051918">
    <property type="entry name" value="STPP_CPPED1"/>
</dbReference>
<dbReference type="GO" id="GO:0016787">
    <property type="term" value="F:hydrolase activity"/>
    <property type="evidence" value="ECO:0007669"/>
    <property type="project" value="InterPro"/>
</dbReference>
<protein>
    <submittedName>
        <fullName evidence="4">Metallophosphoesterase</fullName>
    </submittedName>
</protein>
<dbReference type="RefSeq" id="WP_039140486.1">
    <property type="nucleotide sequence ID" value="NZ_JSVC01000015.1"/>
</dbReference>
<organism evidence="4 5">
    <name type="scientific">Flavihumibacter solisilvae</name>
    <dbReference type="NCBI Taxonomy" id="1349421"/>
    <lineage>
        <taxon>Bacteria</taxon>
        <taxon>Pseudomonadati</taxon>
        <taxon>Bacteroidota</taxon>
        <taxon>Chitinophagia</taxon>
        <taxon>Chitinophagales</taxon>
        <taxon>Chitinophagaceae</taxon>
        <taxon>Flavihumibacter</taxon>
    </lineage>
</organism>
<dbReference type="SUPFAM" id="SSF49464">
    <property type="entry name" value="Carboxypeptidase regulatory domain-like"/>
    <property type="match status" value="1"/>
</dbReference>
<dbReference type="InterPro" id="IPR032288">
    <property type="entry name" value="Metallophos_C"/>
</dbReference>
<name>A0A0C1L327_9BACT</name>
<dbReference type="InterPro" id="IPR004843">
    <property type="entry name" value="Calcineurin-like_PHP"/>
</dbReference>
<dbReference type="STRING" id="1349421.OI18_13240"/>
<comment type="caution">
    <text evidence="4">The sequence shown here is derived from an EMBL/GenBank/DDBJ whole genome shotgun (WGS) entry which is preliminary data.</text>
</comment>
<dbReference type="Pfam" id="PF16370">
    <property type="entry name" value="MetallophosC"/>
    <property type="match status" value="1"/>
</dbReference>
<evidence type="ECO:0000313" key="5">
    <source>
        <dbReference type="Proteomes" id="UP000031408"/>
    </source>
</evidence>
<reference evidence="4 5" key="1">
    <citation type="submission" date="2014-11" db="EMBL/GenBank/DDBJ databases">
        <title>Genome sequence of Flavihumibacter solisilvae 3-3.</title>
        <authorList>
            <person name="Zhou G."/>
            <person name="Li M."/>
            <person name="Wang G."/>
        </authorList>
    </citation>
    <scope>NUCLEOTIDE SEQUENCE [LARGE SCALE GENOMIC DNA]</scope>
    <source>
        <strain evidence="4 5">3-3</strain>
    </source>
</reference>
<evidence type="ECO:0000259" key="3">
    <source>
        <dbReference type="Pfam" id="PF16371"/>
    </source>
</evidence>
<keyword evidence="5" id="KW-1185">Reference proteome</keyword>
<sequence length="472" mass="52803">MQRRKFVANLFWLTGGIMVGSDLLAGSSLSFRKKIKGTIRANGEGLSNVVVSNGFDVVITDRDGDYTLPVRPEAEFISVSTPSGYAFPAEKGISRSYVSLAEAGKNQLDFNLVPLDREDNEHQFIIWADPQVKNKKDVGKMMAESVPDVKQLVNAAGNGALLHGITVGDLMWDDLSLFGDYDKAVEQMGIPFFQCIGNHDMDYNKGGDEASDDSFRRQYGPTYYSFNRGKAHYVVMDDVRYLGKDRDYDGHISQQQLEWLKKDLAYISKDHLLIICVHIPVHDGVKNNQELYDLLKGYEHVHIMSGHTHYNKNVIRNGIYEHNHGTVCGAWWTGPICGDGTPSGYGVYSVKGNKLTWQYKGTGSHIDEQVKLFVEKSQDGEQHLIANVWNFDPEWKVECRAGDQRLPLLQFKGFDPHATATLLGPELPKPRGFAEPKKTDHLFRAVLPAGATTVTVTATDRFGKQYTATYNS</sequence>
<evidence type="ECO:0000259" key="1">
    <source>
        <dbReference type="Pfam" id="PF00149"/>
    </source>
</evidence>
<gene>
    <name evidence="4" type="ORF">OI18_13240</name>
</gene>
<dbReference type="OrthoDB" id="1776264at2"/>
<evidence type="ECO:0000313" key="4">
    <source>
        <dbReference type="EMBL" id="KIC93991.1"/>
    </source>
</evidence>
<dbReference type="Pfam" id="PF00149">
    <property type="entry name" value="Metallophos"/>
    <property type="match status" value="1"/>
</dbReference>
<dbReference type="InterPro" id="IPR029052">
    <property type="entry name" value="Metallo-depent_PP-like"/>
</dbReference>
<dbReference type="PANTHER" id="PTHR43143">
    <property type="entry name" value="METALLOPHOSPHOESTERASE, CALCINEURIN SUPERFAMILY"/>
    <property type="match status" value="1"/>
</dbReference>
<dbReference type="EMBL" id="JSVC01000015">
    <property type="protein sequence ID" value="KIC93991.1"/>
    <property type="molecule type" value="Genomic_DNA"/>
</dbReference>
<dbReference type="AlphaFoldDB" id="A0A0C1L327"/>
<dbReference type="Proteomes" id="UP000031408">
    <property type="component" value="Unassembled WGS sequence"/>
</dbReference>
<accession>A0A0C1L327</accession>
<proteinExistence type="predicted"/>
<dbReference type="SUPFAM" id="SSF56300">
    <property type="entry name" value="Metallo-dependent phosphatases"/>
    <property type="match status" value="1"/>
</dbReference>
<feature type="domain" description="Calcineurin-like phosphoesterase C-terminal" evidence="2">
    <location>
        <begin position="321"/>
        <end position="466"/>
    </location>
</feature>